<evidence type="ECO:0000256" key="3">
    <source>
        <dbReference type="ARBA" id="ARBA00006751"/>
    </source>
</evidence>
<dbReference type="CDD" id="cd09009">
    <property type="entry name" value="PNP-EcPNPII_like"/>
    <property type="match status" value="1"/>
</dbReference>
<evidence type="ECO:0000256" key="4">
    <source>
        <dbReference type="ARBA" id="ARBA00011233"/>
    </source>
</evidence>
<dbReference type="GO" id="GO:0004731">
    <property type="term" value="F:purine-nucleoside phosphorylase activity"/>
    <property type="evidence" value="ECO:0007669"/>
    <property type="project" value="UniProtKB-EC"/>
</dbReference>
<dbReference type="PROSITE" id="PS01240">
    <property type="entry name" value="PNP_MTAP_2"/>
    <property type="match status" value="1"/>
</dbReference>
<protein>
    <recommendedName>
        <fullName evidence="8">Purine nucleoside phosphorylase</fullName>
        <ecNumber evidence="8">2.4.2.1</ecNumber>
    </recommendedName>
    <alternativeName>
        <fullName evidence="8">Inosine-guanosine phosphorylase</fullName>
    </alternativeName>
</protein>
<evidence type="ECO:0000256" key="8">
    <source>
        <dbReference type="PIRNR" id="PIRNR000477"/>
    </source>
</evidence>
<dbReference type="PIRSF" id="PIRSF000477">
    <property type="entry name" value="PurNPase"/>
    <property type="match status" value="1"/>
</dbReference>
<proteinExistence type="inferred from homology"/>
<reference evidence="12" key="1">
    <citation type="submission" date="2016-02" db="EMBL/GenBank/DDBJ databases">
        <title>Comparative genomics of biotechnologically important yeasts.</title>
        <authorList>
            <consortium name="DOE Joint Genome Institute"/>
            <person name="Riley R."/>
            <person name="Haridas S."/>
            <person name="Wolfe K.H."/>
            <person name="Lopes M.R."/>
            <person name="Hittinger C.T."/>
            <person name="Goker M."/>
            <person name="Salamov A."/>
            <person name="Wisecaver J."/>
            <person name="Long T.M."/>
            <person name="Aerts A.L."/>
            <person name="Barry K."/>
            <person name="Choi C."/>
            <person name="Clum A."/>
            <person name="Coughlan A.Y."/>
            <person name="Deshpande S."/>
            <person name="Douglass A.P."/>
            <person name="Hanson S.J."/>
            <person name="Klenk H.-P."/>
            <person name="Labutti K."/>
            <person name="Lapidus A."/>
            <person name="Lindquist E."/>
            <person name="Lipzen A."/>
            <person name="Meier-Kolthoff J.P."/>
            <person name="Ohm R.A."/>
            <person name="Otillar R.P."/>
            <person name="Pangilinan J."/>
            <person name="Peng Y."/>
            <person name="Rokas A."/>
            <person name="Rosa C.A."/>
            <person name="Scheuner C."/>
            <person name="Sibirny A.A."/>
            <person name="Slot J.C."/>
            <person name="Stielow J.B."/>
            <person name="Sun H."/>
            <person name="Kurtzman C.P."/>
            <person name="Blackwell M."/>
            <person name="Jeffries T.W."/>
            <person name="Grigoriev I.V."/>
        </authorList>
    </citation>
    <scope>NUCLEOTIDE SEQUENCE [LARGE SCALE GENOMIC DNA]</scope>
    <source>
        <strain evidence="12">NRRL Y-17796</strain>
    </source>
</reference>
<keyword evidence="5 8" id="KW-0328">Glycosyltransferase</keyword>
<dbReference type="NCBIfam" id="NF006054">
    <property type="entry name" value="PRK08202.1"/>
    <property type="match status" value="1"/>
</dbReference>
<dbReference type="InterPro" id="IPR000845">
    <property type="entry name" value="Nucleoside_phosphorylase_d"/>
</dbReference>
<dbReference type="PANTHER" id="PTHR11904:SF9">
    <property type="entry name" value="PURINE NUCLEOSIDE PHOSPHORYLASE-RELATED"/>
    <property type="match status" value="1"/>
</dbReference>
<dbReference type="AlphaFoldDB" id="A0A1E4TJD6"/>
<feature type="binding site" evidence="9">
    <location>
        <position position="34"/>
    </location>
    <ligand>
        <name>phosphate</name>
        <dbReference type="ChEBI" id="CHEBI:43474"/>
    </ligand>
</feature>
<dbReference type="NCBIfam" id="TIGR01700">
    <property type="entry name" value="PNPH"/>
    <property type="match status" value="1"/>
</dbReference>
<feature type="domain" description="Nucleoside phosphorylase" evidence="10">
    <location>
        <begin position="28"/>
        <end position="290"/>
    </location>
</feature>
<evidence type="ECO:0000256" key="9">
    <source>
        <dbReference type="PIRSR" id="PIRSR000477-2"/>
    </source>
</evidence>
<evidence type="ECO:0000313" key="11">
    <source>
        <dbReference type="EMBL" id="ODV91861.1"/>
    </source>
</evidence>
<evidence type="ECO:0000313" key="12">
    <source>
        <dbReference type="Proteomes" id="UP000095023"/>
    </source>
</evidence>
<dbReference type="GO" id="GO:0034355">
    <property type="term" value="P:NAD+ biosynthetic process via the salvage pathway"/>
    <property type="evidence" value="ECO:0007669"/>
    <property type="project" value="EnsemblFungi"/>
</dbReference>
<comment type="pathway">
    <text evidence="2 8">Purine metabolism; purine nucleoside salvage.</text>
</comment>
<organism evidence="11 12">
    <name type="scientific">Tortispora caseinolytica NRRL Y-17796</name>
    <dbReference type="NCBI Taxonomy" id="767744"/>
    <lineage>
        <taxon>Eukaryota</taxon>
        <taxon>Fungi</taxon>
        <taxon>Dikarya</taxon>
        <taxon>Ascomycota</taxon>
        <taxon>Saccharomycotina</taxon>
        <taxon>Trigonopsidomycetes</taxon>
        <taxon>Trigonopsidales</taxon>
        <taxon>Trigonopsidaceae</taxon>
        <taxon>Tortispora</taxon>
    </lineage>
</organism>
<feature type="binding site" evidence="9">
    <location>
        <position position="118"/>
    </location>
    <ligand>
        <name>phosphate</name>
        <dbReference type="ChEBI" id="CHEBI:43474"/>
    </ligand>
</feature>
<evidence type="ECO:0000256" key="2">
    <source>
        <dbReference type="ARBA" id="ARBA00005058"/>
    </source>
</evidence>
<sequence length="293" mass="31374">MASVKESARVAAKYIQSRLTDELKDPEFAIVCGSGLGGLADSLQEPKVSIPYGDIPGFAKTTATGHAGILVCGKLGSHTVLCMVGRMHFYEGHAIQTTTFPIRVFAALNIGTLITTNAAGGLNPNYSVGDIMVLEDHINFLGLTGNNPLQGPNDEELGPRFTALSDAYDFDLRRRIFDLSANLTNRTVQEGVYAFVSGPTYESRAECRMLLAVGADAVGMSTVPEVLVARHANMKVLAMSLITNVAVTERVSAKNTKAYDMSEGKANHQEVLEVGRQAALDLQRLVTDLVTGL</sequence>
<dbReference type="InterPro" id="IPR035994">
    <property type="entry name" value="Nucleoside_phosphorylase_sf"/>
</dbReference>
<dbReference type="NCBIfam" id="TIGR01697">
    <property type="entry name" value="PNPH-PUNA-XAPA"/>
    <property type="match status" value="1"/>
</dbReference>
<evidence type="ECO:0000256" key="7">
    <source>
        <dbReference type="ARBA" id="ARBA00058131"/>
    </source>
</evidence>
<dbReference type="Pfam" id="PF01048">
    <property type="entry name" value="PNP_UDP_1"/>
    <property type="match status" value="1"/>
</dbReference>
<dbReference type="FunFam" id="3.40.50.1580:FF:000004">
    <property type="entry name" value="Purine nucleoside phosphorylase"/>
    <property type="match status" value="1"/>
</dbReference>
<gene>
    <name evidence="11" type="ORF">CANCADRAFT_30169</name>
</gene>
<dbReference type="InterPro" id="IPR011268">
    <property type="entry name" value="Purine_phosphorylase"/>
</dbReference>
<dbReference type="SUPFAM" id="SSF53167">
    <property type="entry name" value="Purine and uridine phosphorylases"/>
    <property type="match status" value="1"/>
</dbReference>
<accession>A0A1E4TJD6</accession>
<evidence type="ECO:0000256" key="6">
    <source>
        <dbReference type="ARBA" id="ARBA00022679"/>
    </source>
</evidence>
<dbReference type="GO" id="GO:0047724">
    <property type="term" value="F:inosine nucleosidase activity"/>
    <property type="evidence" value="ECO:0007669"/>
    <property type="project" value="EnsemblFungi"/>
</dbReference>
<name>A0A1E4TJD6_9ASCO</name>
<dbReference type="PANTHER" id="PTHR11904">
    <property type="entry name" value="METHYLTHIOADENOSINE/PURINE NUCLEOSIDE PHOSPHORYLASE"/>
    <property type="match status" value="1"/>
</dbReference>
<dbReference type="Gene3D" id="3.40.50.1580">
    <property type="entry name" value="Nucleoside phosphorylase domain"/>
    <property type="match status" value="1"/>
</dbReference>
<dbReference type="InterPro" id="IPR018099">
    <property type="entry name" value="Purine_phosphorylase-2_CS"/>
</dbReference>
<dbReference type="GO" id="GO:0006148">
    <property type="term" value="P:inosine catabolic process"/>
    <property type="evidence" value="ECO:0007669"/>
    <property type="project" value="EnsemblFungi"/>
</dbReference>
<dbReference type="GO" id="GO:0005737">
    <property type="term" value="C:cytoplasm"/>
    <property type="evidence" value="ECO:0007669"/>
    <property type="project" value="TreeGrafter"/>
</dbReference>
<evidence type="ECO:0000256" key="5">
    <source>
        <dbReference type="ARBA" id="ARBA00022676"/>
    </source>
</evidence>
<dbReference type="UniPathway" id="UPA00606"/>
<dbReference type="GO" id="GO:0019358">
    <property type="term" value="P:nicotinate nucleotide salvage"/>
    <property type="evidence" value="ECO:0007669"/>
    <property type="project" value="EnsemblFungi"/>
</dbReference>
<comment type="similarity">
    <text evidence="3 8">Belongs to the PNP/MTAP phosphorylase family.</text>
</comment>
<keyword evidence="6 8" id="KW-0808">Transferase</keyword>
<evidence type="ECO:0000259" key="10">
    <source>
        <dbReference type="Pfam" id="PF01048"/>
    </source>
</evidence>
<dbReference type="EMBL" id="KV453841">
    <property type="protein sequence ID" value="ODV91861.1"/>
    <property type="molecule type" value="Genomic_DNA"/>
</dbReference>
<dbReference type="GO" id="GO:0046115">
    <property type="term" value="P:guanosine catabolic process"/>
    <property type="evidence" value="ECO:0007669"/>
    <property type="project" value="EnsemblFungi"/>
</dbReference>
<dbReference type="Proteomes" id="UP000095023">
    <property type="component" value="Unassembled WGS sequence"/>
</dbReference>
<feature type="binding site" evidence="9">
    <location>
        <position position="244"/>
    </location>
    <ligand>
        <name>a purine D-ribonucleoside</name>
        <dbReference type="ChEBI" id="CHEBI:142355"/>
    </ligand>
</feature>
<comment type="catalytic activity">
    <reaction evidence="1">
        <text>a purine D-ribonucleoside + phosphate = a purine nucleobase + alpha-D-ribose 1-phosphate</text>
        <dbReference type="Rhea" id="RHEA:19805"/>
        <dbReference type="ChEBI" id="CHEBI:26386"/>
        <dbReference type="ChEBI" id="CHEBI:43474"/>
        <dbReference type="ChEBI" id="CHEBI:57720"/>
        <dbReference type="ChEBI" id="CHEBI:142355"/>
        <dbReference type="EC" id="2.4.2.1"/>
    </reaction>
</comment>
<feature type="binding site" evidence="9">
    <location>
        <position position="221"/>
    </location>
    <ligand>
        <name>phosphate</name>
        <dbReference type="ChEBI" id="CHEBI:43474"/>
    </ligand>
</feature>
<dbReference type="InterPro" id="IPR011270">
    <property type="entry name" value="Pur_Nuc_Pase_Ino/Guo-sp"/>
</dbReference>
<dbReference type="OrthoDB" id="10261782at2759"/>
<dbReference type="GO" id="GO:0070635">
    <property type="term" value="F:nicotinamide riboside hydrolase activity"/>
    <property type="evidence" value="ECO:0007669"/>
    <property type="project" value="EnsemblFungi"/>
</dbReference>
<comment type="subunit">
    <text evidence="4">Homotrimer.</text>
</comment>
<dbReference type="EC" id="2.4.2.1" evidence="8"/>
<keyword evidence="12" id="KW-1185">Reference proteome</keyword>
<evidence type="ECO:0000256" key="1">
    <source>
        <dbReference type="ARBA" id="ARBA00000755"/>
    </source>
</evidence>
<feature type="binding site" evidence="9">
    <location>
        <position position="202"/>
    </location>
    <ligand>
        <name>a purine D-ribonucleoside</name>
        <dbReference type="ChEBI" id="CHEBI:142355"/>
    </ligand>
</feature>
<feature type="binding site" evidence="9">
    <location>
        <position position="66"/>
    </location>
    <ligand>
        <name>phosphate</name>
        <dbReference type="ChEBI" id="CHEBI:43474"/>
    </ligand>
</feature>
<comment type="function">
    <text evidence="7">The purine nucleoside phosphorylases catalyze the phosphorolytic breakdown of the N-glycosidic bond in the beta-(deoxy)ribonucleoside molecules, with the formation of the corresponding free purine bases and pentose-1-phosphate. Cleaves guanosine and inosine.</text>
</comment>
<feature type="binding site" evidence="9">
    <location>
        <begin position="86"/>
        <end position="88"/>
    </location>
    <ligand>
        <name>phosphate</name>
        <dbReference type="ChEBI" id="CHEBI:43474"/>
    </ligand>
</feature>